<evidence type="ECO:0000313" key="1">
    <source>
        <dbReference type="EMBL" id="KAI0029667.1"/>
    </source>
</evidence>
<comment type="caution">
    <text evidence="1">The sequence shown here is derived from an EMBL/GenBank/DDBJ whole genome shotgun (WGS) entry which is preliminary data.</text>
</comment>
<sequence>MQTPLANWAVKVLGLECRRAERRVREILPRVAPSTPPRCTPLVAGFLWLRSPLNILVQKIREPVSGMTVCDKVPLKNDHTTLEPRLHVLTPCTIAVCYSSPEVEVEEFKAEADAMLSIPEQSASPVSALVSPSIVESGATFLAGAGEARSRPFDRSINGLGTIPQTCVFIPKLFPPLLLPRGPPFMSTPISPGYLYLTTDPAFSCCSCEGVAVTSEEVPFPFSTPFPDIPPIGSFSPGHHQAFRSKDPSYSSDLFPLLCNLDILNLEAPHVLEHELVLQVPKRACLHRLISLLSSGDIPPGMPAQSVQQGH</sequence>
<keyword evidence="2" id="KW-1185">Reference proteome</keyword>
<organism evidence="1 2">
    <name type="scientific">Vararia minispora EC-137</name>
    <dbReference type="NCBI Taxonomy" id="1314806"/>
    <lineage>
        <taxon>Eukaryota</taxon>
        <taxon>Fungi</taxon>
        <taxon>Dikarya</taxon>
        <taxon>Basidiomycota</taxon>
        <taxon>Agaricomycotina</taxon>
        <taxon>Agaricomycetes</taxon>
        <taxon>Russulales</taxon>
        <taxon>Lachnocladiaceae</taxon>
        <taxon>Vararia</taxon>
    </lineage>
</organism>
<dbReference type="EMBL" id="MU273662">
    <property type="protein sequence ID" value="KAI0029667.1"/>
    <property type="molecule type" value="Genomic_DNA"/>
</dbReference>
<dbReference type="Proteomes" id="UP000814128">
    <property type="component" value="Unassembled WGS sequence"/>
</dbReference>
<reference evidence="1" key="1">
    <citation type="submission" date="2021-02" db="EMBL/GenBank/DDBJ databases">
        <authorList>
            <consortium name="DOE Joint Genome Institute"/>
            <person name="Ahrendt S."/>
            <person name="Looney B.P."/>
            <person name="Miyauchi S."/>
            <person name="Morin E."/>
            <person name="Drula E."/>
            <person name="Courty P.E."/>
            <person name="Chicoki N."/>
            <person name="Fauchery L."/>
            <person name="Kohler A."/>
            <person name="Kuo A."/>
            <person name="Labutti K."/>
            <person name="Pangilinan J."/>
            <person name="Lipzen A."/>
            <person name="Riley R."/>
            <person name="Andreopoulos W."/>
            <person name="He G."/>
            <person name="Johnson J."/>
            <person name="Barry K.W."/>
            <person name="Grigoriev I.V."/>
            <person name="Nagy L."/>
            <person name="Hibbett D."/>
            <person name="Henrissat B."/>
            <person name="Matheny P.B."/>
            <person name="Labbe J."/>
            <person name="Martin F."/>
        </authorList>
    </citation>
    <scope>NUCLEOTIDE SEQUENCE</scope>
    <source>
        <strain evidence="1">EC-137</strain>
    </source>
</reference>
<name>A0ACB8QD57_9AGAM</name>
<accession>A0ACB8QD57</accession>
<gene>
    <name evidence="1" type="ORF">K488DRAFT_72778</name>
</gene>
<reference evidence="1" key="2">
    <citation type="journal article" date="2022" name="New Phytol.">
        <title>Evolutionary transition to the ectomycorrhizal habit in the genomes of a hyperdiverse lineage of mushroom-forming fungi.</title>
        <authorList>
            <person name="Looney B."/>
            <person name="Miyauchi S."/>
            <person name="Morin E."/>
            <person name="Drula E."/>
            <person name="Courty P.E."/>
            <person name="Kohler A."/>
            <person name="Kuo A."/>
            <person name="LaButti K."/>
            <person name="Pangilinan J."/>
            <person name="Lipzen A."/>
            <person name="Riley R."/>
            <person name="Andreopoulos W."/>
            <person name="He G."/>
            <person name="Johnson J."/>
            <person name="Nolan M."/>
            <person name="Tritt A."/>
            <person name="Barry K.W."/>
            <person name="Grigoriev I.V."/>
            <person name="Nagy L.G."/>
            <person name="Hibbett D."/>
            <person name="Henrissat B."/>
            <person name="Matheny P.B."/>
            <person name="Labbe J."/>
            <person name="Martin F.M."/>
        </authorList>
    </citation>
    <scope>NUCLEOTIDE SEQUENCE</scope>
    <source>
        <strain evidence="1">EC-137</strain>
    </source>
</reference>
<proteinExistence type="predicted"/>
<evidence type="ECO:0000313" key="2">
    <source>
        <dbReference type="Proteomes" id="UP000814128"/>
    </source>
</evidence>
<protein>
    <submittedName>
        <fullName evidence="1">Uncharacterized protein</fullName>
    </submittedName>
</protein>